<dbReference type="NCBIfam" id="NF045728">
    <property type="entry name" value="glycosyl_F510_1955"/>
    <property type="match status" value="1"/>
</dbReference>
<dbReference type="AlphaFoldDB" id="A0A1S2LGD5"/>
<feature type="chain" id="PRO_5010237039" description="Sortilin N-terminal domain-containing protein" evidence="1">
    <location>
        <begin position="24"/>
        <end position="312"/>
    </location>
</feature>
<keyword evidence="1" id="KW-0732">Signal</keyword>
<dbReference type="InterPro" id="IPR015943">
    <property type="entry name" value="WD40/YVTN_repeat-like_dom_sf"/>
</dbReference>
<dbReference type="RefSeq" id="WP_071313822.1">
    <property type="nucleotide sequence ID" value="NZ_MLQQ01000038.1"/>
</dbReference>
<dbReference type="SUPFAM" id="SSF110296">
    <property type="entry name" value="Oligoxyloglucan reducing end-specific cellobiohydrolase"/>
    <property type="match status" value="1"/>
</dbReference>
<dbReference type="InterPro" id="IPR054817">
    <property type="entry name" value="Glycosyl_F510_1955-like"/>
</dbReference>
<protein>
    <recommendedName>
        <fullName evidence="4">Sortilin N-terminal domain-containing protein</fullName>
    </recommendedName>
</protein>
<reference evidence="2 3" key="1">
    <citation type="submission" date="2016-10" db="EMBL/GenBank/DDBJ databases">
        <title>Draft genome sequences of four alkaliphilic bacteria belonging to the Anaerobacillus genus.</title>
        <authorList>
            <person name="Bassil N.M."/>
            <person name="Lloyd J.R."/>
        </authorList>
    </citation>
    <scope>NUCLEOTIDE SEQUENCE [LARGE SCALE GENOMIC DNA]</scope>
    <source>
        <strain evidence="2 3">DSM 15340</strain>
    </source>
</reference>
<evidence type="ECO:0000313" key="2">
    <source>
        <dbReference type="EMBL" id="OIJ10767.1"/>
    </source>
</evidence>
<evidence type="ECO:0000313" key="3">
    <source>
        <dbReference type="Proteomes" id="UP000180098"/>
    </source>
</evidence>
<dbReference type="EMBL" id="MLQQ01000038">
    <property type="protein sequence ID" value="OIJ10767.1"/>
    <property type="molecule type" value="Genomic_DNA"/>
</dbReference>
<accession>A0A1S2LGD5</accession>
<dbReference type="PROSITE" id="PS51257">
    <property type="entry name" value="PROKAR_LIPOPROTEIN"/>
    <property type="match status" value="1"/>
</dbReference>
<name>A0A1S2LGD5_9BACI</name>
<comment type="caution">
    <text evidence="2">The sequence shown here is derived from an EMBL/GenBank/DDBJ whole genome shotgun (WGS) entry which is preliminary data.</text>
</comment>
<feature type="signal peptide" evidence="1">
    <location>
        <begin position="1"/>
        <end position="23"/>
    </location>
</feature>
<sequence>MNIKKGLLTIGLASVLAILSACGSEERVDDTEPFFVGETVQEREQAFSYTHIHGMSINPEDSNKIFLASHDGLIEFNKQNGEAFFVGSERFDLMGFSKVADSAYLMTSGHPEPGSSLEDPLGFMWSEDLGQSWEVRSYYGMIDFHALTATQSQDKLLSYAIDNNDHFIFKSTDKGYSWEVVETNGLPLEADEFFDLAIAPNNDDVVYAATSSGLMYSENGGIDWSRKVEGFVTALNVVSDDEVIFYEASQSGLYRLKGEEFITYDLYLQTDAANYIAINNSSEVIVATFQNNLYETTDHGESWELLVEEGNF</sequence>
<evidence type="ECO:0008006" key="4">
    <source>
        <dbReference type="Google" id="ProtNLM"/>
    </source>
</evidence>
<proteinExistence type="predicted"/>
<keyword evidence="3" id="KW-1185">Reference proteome</keyword>
<organism evidence="2 3">
    <name type="scientific">Anaerobacillus arseniciselenatis</name>
    <dbReference type="NCBI Taxonomy" id="85682"/>
    <lineage>
        <taxon>Bacteria</taxon>
        <taxon>Bacillati</taxon>
        <taxon>Bacillota</taxon>
        <taxon>Bacilli</taxon>
        <taxon>Bacillales</taxon>
        <taxon>Bacillaceae</taxon>
        <taxon>Anaerobacillus</taxon>
    </lineage>
</organism>
<gene>
    <name evidence="2" type="ORF">BKP35_13130</name>
</gene>
<dbReference type="OrthoDB" id="9764804at2"/>
<dbReference type="Proteomes" id="UP000180098">
    <property type="component" value="Unassembled WGS sequence"/>
</dbReference>
<evidence type="ECO:0000256" key="1">
    <source>
        <dbReference type="SAM" id="SignalP"/>
    </source>
</evidence>
<dbReference type="Gene3D" id="2.130.10.10">
    <property type="entry name" value="YVTN repeat-like/Quinoprotein amine dehydrogenase"/>
    <property type="match status" value="1"/>
</dbReference>